<reference evidence="6" key="1">
    <citation type="submission" date="2025-08" db="UniProtKB">
        <authorList>
            <consortium name="RefSeq"/>
        </authorList>
    </citation>
    <scope>IDENTIFICATION</scope>
</reference>
<dbReference type="Gene3D" id="1.10.472.10">
    <property type="entry name" value="Cyclin-like"/>
    <property type="match status" value="1"/>
</dbReference>
<keyword evidence="5" id="KW-1185">Reference proteome</keyword>
<accession>A0ABM5D009</accession>
<dbReference type="PANTHER" id="PTHR10026">
    <property type="entry name" value="CYCLIN"/>
    <property type="match status" value="1"/>
</dbReference>
<dbReference type="CDD" id="cd20534">
    <property type="entry name" value="CYCLIN_CCNM_CCNQ_rpt1"/>
    <property type="match status" value="1"/>
</dbReference>
<evidence type="ECO:0000313" key="5">
    <source>
        <dbReference type="Proteomes" id="UP001652581"/>
    </source>
</evidence>
<keyword evidence="1 2" id="KW-0195">Cyclin</keyword>
<proteinExistence type="inferred from homology"/>
<dbReference type="SMART" id="SM00385">
    <property type="entry name" value="CYCLIN"/>
    <property type="match status" value="1"/>
</dbReference>
<dbReference type="InterPro" id="IPR006671">
    <property type="entry name" value="Cyclin_N"/>
</dbReference>
<organism evidence="5 6">
    <name type="scientific">Vicugna pacos</name>
    <name type="common">Alpaca</name>
    <name type="synonym">Lama pacos</name>
    <dbReference type="NCBI Taxonomy" id="30538"/>
    <lineage>
        <taxon>Eukaryota</taxon>
        <taxon>Metazoa</taxon>
        <taxon>Chordata</taxon>
        <taxon>Craniata</taxon>
        <taxon>Vertebrata</taxon>
        <taxon>Euteleostomi</taxon>
        <taxon>Mammalia</taxon>
        <taxon>Eutheria</taxon>
        <taxon>Laurasiatheria</taxon>
        <taxon>Artiodactyla</taxon>
        <taxon>Tylopoda</taxon>
        <taxon>Camelidae</taxon>
        <taxon>Vicugna</taxon>
    </lineage>
</organism>
<evidence type="ECO:0000256" key="2">
    <source>
        <dbReference type="RuleBase" id="RU000383"/>
    </source>
</evidence>
<feature type="region of interest" description="Disordered" evidence="3">
    <location>
        <begin position="1"/>
        <end position="23"/>
    </location>
</feature>
<dbReference type="GeneID" id="102528750"/>
<gene>
    <name evidence="6" type="primary">CCNQ</name>
</gene>
<protein>
    <submittedName>
        <fullName evidence="6">Cyclin-Q isoform X2</fullName>
    </submittedName>
</protein>
<dbReference type="Proteomes" id="UP001652581">
    <property type="component" value="Unplaced"/>
</dbReference>
<name>A0ABM5D009_VICPA</name>
<dbReference type="InterPro" id="IPR043198">
    <property type="entry name" value="Cyclin/Ssn8"/>
</dbReference>
<dbReference type="Pfam" id="PF00134">
    <property type="entry name" value="Cyclin_N"/>
    <property type="match status" value="1"/>
</dbReference>
<dbReference type="RefSeq" id="XP_072814236.1">
    <property type="nucleotide sequence ID" value="XM_072958135.1"/>
</dbReference>
<evidence type="ECO:0000256" key="1">
    <source>
        <dbReference type="ARBA" id="ARBA00023127"/>
    </source>
</evidence>
<feature type="domain" description="Cyclin-like" evidence="4">
    <location>
        <begin position="34"/>
        <end position="116"/>
    </location>
</feature>
<sequence length="241" mass="25692">MEAFGPGTCGGGGETPGDDGRPAPEARVHFRVTRFIMEAGVKLGMQSIPIATACTIYHKFFCEINLDAYDPYLVAMSSLYLAGKVEEQHLRTRDIINVSNRCLVKTLPSQSLITLCLISFRFIPWTQRSPKALVQACLKRSPGRPAAWGRHHHRAVKAGPQRTSWEGWLCAAGDGLVKAMVYCQLGSHALSVPGSRGPDGDGSGASSWQAGSAPRGAACGVSGASAFVLWEDTNCCPGVTS</sequence>
<dbReference type="InterPro" id="IPR048055">
    <property type="entry name" value="Cyclin-Q_first_cyclin_box"/>
</dbReference>
<dbReference type="SUPFAM" id="SSF47954">
    <property type="entry name" value="Cyclin-like"/>
    <property type="match status" value="1"/>
</dbReference>
<comment type="similarity">
    <text evidence="2">Belongs to the cyclin family.</text>
</comment>
<evidence type="ECO:0000259" key="4">
    <source>
        <dbReference type="SMART" id="SM00385"/>
    </source>
</evidence>
<dbReference type="InterPro" id="IPR013763">
    <property type="entry name" value="Cyclin-like_dom"/>
</dbReference>
<evidence type="ECO:0000313" key="6">
    <source>
        <dbReference type="RefSeq" id="XP_072814236.1"/>
    </source>
</evidence>
<evidence type="ECO:0000256" key="3">
    <source>
        <dbReference type="SAM" id="MobiDB-lite"/>
    </source>
</evidence>
<dbReference type="InterPro" id="IPR036915">
    <property type="entry name" value="Cyclin-like_sf"/>
</dbReference>